<organism evidence="2 3">
    <name type="scientific">Brevibacillus laterosporus</name>
    <name type="common">Bacillus laterosporus</name>
    <dbReference type="NCBI Taxonomy" id="1465"/>
    <lineage>
        <taxon>Bacteria</taxon>
        <taxon>Bacillati</taxon>
        <taxon>Bacillota</taxon>
        <taxon>Bacilli</taxon>
        <taxon>Bacillales</taxon>
        <taxon>Paenibacillaceae</taxon>
        <taxon>Brevibacillus</taxon>
    </lineage>
</organism>
<evidence type="ECO:0000313" key="3">
    <source>
        <dbReference type="Proteomes" id="UP000319432"/>
    </source>
</evidence>
<dbReference type="OrthoDB" id="9796845at2"/>
<dbReference type="EMBL" id="CP033464">
    <property type="protein sequence ID" value="QDX95272.1"/>
    <property type="molecule type" value="Genomic_DNA"/>
</dbReference>
<sequence>MVNAVLMRRQQKNKQGESESNMNMTSVIEGRLKNIEQIGDLQILFACESGSRAWGLASLDSDYDVRFIYKRAPRHYISLHPSPDVWTEPMEEKLDIVGWDITKALSLFQRSNPSLWEWLYSPIVYREQEQFVNTLRKWVPKQYSQKRLMMHYQQMAQKQYKSLLNGGGKAPAKLTLHLLRSLAVLRYMELHATLPFISLWETLEQIPEGERLKMVAQGLVSEKEAEKSSMGKAEDSPDRPCQIQAYLQDLLPLEPTYFLACIERLPDTQMEVTQLQELLWNELGL</sequence>
<dbReference type="Proteomes" id="UP000319432">
    <property type="component" value="Chromosome"/>
</dbReference>
<proteinExistence type="predicted"/>
<reference evidence="2 3" key="1">
    <citation type="submission" date="2018-11" db="EMBL/GenBank/DDBJ databases">
        <title>Phylogenetic determinants of toxin gene distribution in genomes of Brevibacillus laterosporus.</title>
        <authorList>
            <person name="Glare T.R."/>
            <person name="Durrant A."/>
            <person name="Berry C."/>
            <person name="Palma L."/>
            <person name="Ormskirk M."/>
            <person name="Cox M.O."/>
        </authorList>
    </citation>
    <scope>NUCLEOTIDE SEQUENCE [LARGE SCALE GENOMIC DNA]</scope>
    <source>
        <strain evidence="2 3">1821L</strain>
    </source>
</reference>
<protein>
    <submittedName>
        <fullName evidence="2">Nucleotidyltransferase domain-containing protein</fullName>
    </submittedName>
</protein>
<gene>
    <name evidence="2" type="ORF">EEL30_25060</name>
</gene>
<name>A0A518VE71_BRELA</name>
<dbReference type="Pfam" id="PF10127">
    <property type="entry name" value="RlaP"/>
    <property type="match status" value="1"/>
</dbReference>
<dbReference type="AlphaFoldDB" id="A0A518VE71"/>
<keyword evidence="2" id="KW-0808">Transferase</keyword>
<accession>A0A518VE71</accession>
<dbReference type="PANTHER" id="PTHR34817">
    <property type="entry name" value="NUCLEOTIDYLTRANSFERASE"/>
    <property type="match status" value="1"/>
</dbReference>
<keyword evidence="3" id="KW-1185">Reference proteome</keyword>
<dbReference type="InterPro" id="IPR018775">
    <property type="entry name" value="RlaP"/>
</dbReference>
<feature type="region of interest" description="Disordered" evidence="1">
    <location>
        <begin position="1"/>
        <end position="21"/>
    </location>
</feature>
<dbReference type="PANTHER" id="PTHR34817:SF2">
    <property type="entry name" value="NUCLEOTIDYLTRANSFERASE"/>
    <property type="match status" value="1"/>
</dbReference>
<evidence type="ECO:0000313" key="2">
    <source>
        <dbReference type="EMBL" id="QDX95272.1"/>
    </source>
</evidence>
<dbReference type="GO" id="GO:0016740">
    <property type="term" value="F:transferase activity"/>
    <property type="evidence" value="ECO:0007669"/>
    <property type="project" value="UniProtKB-KW"/>
</dbReference>
<evidence type="ECO:0000256" key="1">
    <source>
        <dbReference type="SAM" id="MobiDB-lite"/>
    </source>
</evidence>